<keyword evidence="1 5" id="KW-0808">Transferase</keyword>
<evidence type="ECO:0000256" key="3">
    <source>
        <dbReference type="SAM" id="Phobius"/>
    </source>
</evidence>
<reference evidence="5 6" key="1">
    <citation type="submission" date="2019-04" db="EMBL/GenBank/DDBJ databases">
        <title>Friends and foes A comparative genomics study of 23 Aspergillus species from section Flavi.</title>
        <authorList>
            <consortium name="DOE Joint Genome Institute"/>
            <person name="Kjaerbolling I."/>
            <person name="Vesth T."/>
            <person name="Frisvad J.C."/>
            <person name="Nybo J.L."/>
            <person name="Theobald S."/>
            <person name="Kildgaard S."/>
            <person name="Isbrandt T."/>
            <person name="Kuo A."/>
            <person name="Sato A."/>
            <person name="Lyhne E.K."/>
            <person name="Kogle M.E."/>
            <person name="Wiebenga A."/>
            <person name="Kun R.S."/>
            <person name="Lubbers R.J."/>
            <person name="Makela M.R."/>
            <person name="Barry K."/>
            <person name="Chovatia M."/>
            <person name="Clum A."/>
            <person name="Daum C."/>
            <person name="Haridas S."/>
            <person name="He G."/>
            <person name="LaButti K."/>
            <person name="Lipzen A."/>
            <person name="Mondo S."/>
            <person name="Riley R."/>
            <person name="Salamov A."/>
            <person name="Simmons B.A."/>
            <person name="Magnuson J.K."/>
            <person name="Henrissat B."/>
            <person name="Mortensen U.H."/>
            <person name="Larsen T.O."/>
            <person name="Devries R.P."/>
            <person name="Grigoriev I.V."/>
            <person name="Machida M."/>
            <person name="Baker S.E."/>
            <person name="Andersen M.R."/>
        </authorList>
    </citation>
    <scope>NUCLEOTIDE SEQUENCE [LARGE SCALE GENOMIC DNA]</scope>
    <source>
        <strain evidence="5 6">IBT 18842</strain>
    </source>
</reference>
<evidence type="ECO:0000313" key="6">
    <source>
        <dbReference type="Proteomes" id="UP000325780"/>
    </source>
</evidence>
<keyword evidence="5" id="KW-0489">Methyltransferase</keyword>
<dbReference type="GO" id="GO:0003838">
    <property type="term" value="F:sterol 24-C-methyltransferase activity"/>
    <property type="evidence" value="ECO:0007669"/>
    <property type="project" value="TreeGrafter"/>
</dbReference>
<comment type="similarity">
    <text evidence="2">Belongs to the class I-like SAM-binding methyltransferase superfamily. Erg6/SMT family.</text>
</comment>
<dbReference type="InterPro" id="IPR029063">
    <property type="entry name" value="SAM-dependent_MTases_sf"/>
</dbReference>
<dbReference type="Proteomes" id="UP000325780">
    <property type="component" value="Unassembled WGS sequence"/>
</dbReference>
<keyword evidence="6" id="KW-1185">Reference proteome</keyword>
<dbReference type="CDD" id="cd02440">
    <property type="entry name" value="AdoMet_MTases"/>
    <property type="match status" value="1"/>
</dbReference>
<organism evidence="5 6">
    <name type="scientific">Aspergillus avenaceus</name>
    <dbReference type="NCBI Taxonomy" id="36643"/>
    <lineage>
        <taxon>Eukaryota</taxon>
        <taxon>Fungi</taxon>
        <taxon>Dikarya</taxon>
        <taxon>Ascomycota</taxon>
        <taxon>Pezizomycotina</taxon>
        <taxon>Eurotiomycetes</taxon>
        <taxon>Eurotiomycetidae</taxon>
        <taxon>Eurotiales</taxon>
        <taxon>Aspergillaceae</taxon>
        <taxon>Aspergillus</taxon>
        <taxon>Aspergillus subgen. Circumdati</taxon>
    </lineage>
</organism>
<feature type="domain" description="Methyltransferase type 11" evidence="4">
    <location>
        <begin position="64"/>
        <end position="173"/>
    </location>
</feature>
<dbReference type="SUPFAM" id="SSF53335">
    <property type="entry name" value="S-adenosyl-L-methionine-dependent methyltransferases"/>
    <property type="match status" value="1"/>
</dbReference>
<dbReference type="PANTHER" id="PTHR44068:SF1">
    <property type="entry name" value="HYPOTHETICAL LOC100005854"/>
    <property type="match status" value="1"/>
</dbReference>
<evidence type="ECO:0000256" key="2">
    <source>
        <dbReference type="ARBA" id="ARBA00038188"/>
    </source>
</evidence>
<dbReference type="GO" id="GO:0006696">
    <property type="term" value="P:ergosterol biosynthetic process"/>
    <property type="evidence" value="ECO:0007669"/>
    <property type="project" value="TreeGrafter"/>
</dbReference>
<evidence type="ECO:0000256" key="1">
    <source>
        <dbReference type="ARBA" id="ARBA00022679"/>
    </source>
</evidence>
<dbReference type="InterPro" id="IPR050447">
    <property type="entry name" value="Erg6_SMT_methyltransf"/>
</dbReference>
<evidence type="ECO:0000259" key="4">
    <source>
        <dbReference type="Pfam" id="PF08241"/>
    </source>
</evidence>
<keyword evidence="3" id="KW-0472">Membrane</keyword>
<accession>A0A5N6U222</accession>
<dbReference type="GO" id="GO:0032259">
    <property type="term" value="P:methylation"/>
    <property type="evidence" value="ECO:0007669"/>
    <property type="project" value="UniProtKB-KW"/>
</dbReference>
<dbReference type="Pfam" id="PF08241">
    <property type="entry name" value="Methyltransf_11"/>
    <property type="match status" value="1"/>
</dbReference>
<gene>
    <name evidence="5" type="ORF">BDV25DRAFT_151186</name>
</gene>
<keyword evidence="3" id="KW-1133">Transmembrane helix</keyword>
<dbReference type="AlphaFoldDB" id="A0A5N6U222"/>
<proteinExistence type="inferred from homology"/>
<dbReference type="PANTHER" id="PTHR44068">
    <property type="entry name" value="ZGC:194242"/>
    <property type="match status" value="1"/>
</dbReference>
<dbReference type="EMBL" id="ML742053">
    <property type="protein sequence ID" value="KAE8152459.1"/>
    <property type="molecule type" value="Genomic_DNA"/>
</dbReference>
<dbReference type="GO" id="GO:0005783">
    <property type="term" value="C:endoplasmic reticulum"/>
    <property type="evidence" value="ECO:0007669"/>
    <property type="project" value="TreeGrafter"/>
</dbReference>
<evidence type="ECO:0000313" key="5">
    <source>
        <dbReference type="EMBL" id="KAE8152459.1"/>
    </source>
</evidence>
<name>A0A5N6U222_ASPAV</name>
<protein>
    <submittedName>
        <fullName evidence="5">S-adenosyl-L-methionine-dependent methyltransferase</fullName>
    </submittedName>
</protein>
<feature type="transmembrane region" description="Helical" evidence="3">
    <location>
        <begin position="259"/>
        <end position="288"/>
    </location>
</feature>
<dbReference type="Gene3D" id="3.40.50.150">
    <property type="entry name" value="Vaccinia Virus protein VP39"/>
    <property type="match status" value="1"/>
</dbReference>
<keyword evidence="3" id="KW-0812">Transmembrane</keyword>
<sequence length="307" mass="33984">MEGVKRYYDSLETRLGNWMVYGGRAHLGYYAKDVWWPFPIRRALVAMEDHLFASLRLNPGAYVLDAGCGDGQVAIYPAQKGLRICAIDVLSLQVMQAQQNVRKAISKVDGDLGSRSALNALTVQQGDYHHLQPMASGSFDGVYTTETLVHATDLDRVVSEFYRVLRPGGRIAFYEYDHWSGENSSGREGVEDKVRLYGAIAGAGGQTCEPPLEKEVEGFDGDGDGDDATEGLLKALSRAGFVDIQEQDLSRNVTPLIRFLAFFLFVPSVVVSVLGLEAYFINTVAIVANYRRGWRYIAVTARKPESR</sequence>
<dbReference type="OrthoDB" id="540004at2759"/>
<dbReference type="InterPro" id="IPR013216">
    <property type="entry name" value="Methyltransf_11"/>
</dbReference>